<reference evidence="2" key="1">
    <citation type="submission" date="2022-03" db="EMBL/GenBank/DDBJ databases">
        <authorList>
            <person name="Lindestad O."/>
        </authorList>
    </citation>
    <scope>NUCLEOTIDE SEQUENCE</scope>
</reference>
<dbReference type="InterPro" id="IPR031734">
    <property type="entry name" value="MBF2"/>
</dbReference>
<dbReference type="PANTHER" id="PTHR37685:SF1">
    <property type="entry name" value="GEO11136P1-RELATED"/>
    <property type="match status" value="1"/>
</dbReference>
<dbReference type="Pfam" id="PF15868">
    <property type="entry name" value="MBF2"/>
    <property type="match status" value="1"/>
</dbReference>
<gene>
    <name evidence="2" type="primary">jg25174</name>
    <name evidence="2" type="ORF">PAEG_LOCUS18588</name>
</gene>
<dbReference type="OrthoDB" id="8192785at2759"/>
<evidence type="ECO:0000313" key="3">
    <source>
        <dbReference type="Proteomes" id="UP000838756"/>
    </source>
</evidence>
<protein>
    <submittedName>
        <fullName evidence="2">Jg25174 protein</fullName>
    </submittedName>
</protein>
<name>A0A8S4RY37_9NEOP</name>
<dbReference type="PANTHER" id="PTHR37685">
    <property type="entry name" value="GEO11136P1-RELATED"/>
    <property type="match status" value="1"/>
</dbReference>
<keyword evidence="1" id="KW-0732">Signal</keyword>
<dbReference type="AlphaFoldDB" id="A0A8S4RY37"/>
<evidence type="ECO:0000256" key="1">
    <source>
        <dbReference type="SAM" id="SignalP"/>
    </source>
</evidence>
<feature type="signal peptide" evidence="1">
    <location>
        <begin position="1"/>
        <end position="20"/>
    </location>
</feature>
<keyword evidence="3" id="KW-1185">Reference proteome</keyword>
<accession>A0A8S4RY37</accession>
<feature type="chain" id="PRO_5035768561" evidence="1">
    <location>
        <begin position="21"/>
        <end position="127"/>
    </location>
</feature>
<proteinExistence type="predicted"/>
<dbReference type="Proteomes" id="UP000838756">
    <property type="component" value="Unassembled WGS sequence"/>
</dbReference>
<evidence type="ECO:0000313" key="2">
    <source>
        <dbReference type="EMBL" id="CAH2242241.1"/>
    </source>
</evidence>
<comment type="caution">
    <text evidence="2">The sequence shown here is derived from an EMBL/GenBank/DDBJ whole genome shotgun (WGS) entry which is preliminary data.</text>
</comment>
<dbReference type="EMBL" id="CAKXAJ010025635">
    <property type="protein sequence ID" value="CAH2242241.1"/>
    <property type="molecule type" value="Genomic_DNA"/>
</dbReference>
<sequence>MASLSAVFFVFVLVFYSVNSISVYVGTKSSGDRLLHKSEHVKTPNLYIRTIDIAFPKYYEESDNIITAVYIIDNADTDEGASAEVDYGGIGLTYANVHLRSALWGGFNYTVEIYGTKMGYVDDVPEI</sequence>
<organism evidence="2 3">
    <name type="scientific">Pararge aegeria aegeria</name>
    <dbReference type="NCBI Taxonomy" id="348720"/>
    <lineage>
        <taxon>Eukaryota</taxon>
        <taxon>Metazoa</taxon>
        <taxon>Ecdysozoa</taxon>
        <taxon>Arthropoda</taxon>
        <taxon>Hexapoda</taxon>
        <taxon>Insecta</taxon>
        <taxon>Pterygota</taxon>
        <taxon>Neoptera</taxon>
        <taxon>Endopterygota</taxon>
        <taxon>Lepidoptera</taxon>
        <taxon>Glossata</taxon>
        <taxon>Ditrysia</taxon>
        <taxon>Papilionoidea</taxon>
        <taxon>Nymphalidae</taxon>
        <taxon>Satyrinae</taxon>
        <taxon>Satyrini</taxon>
        <taxon>Parargina</taxon>
        <taxon>Pararge</taxon>
    </lineage>
</organism>